<comment type="caution">
    <text evidence="1">The sequence shown here is derived from an EMBL/GenBank/DDBJ whole genome shotgun (WGS) entry which is preliminary data.</text>
</comment>
<protein>
    <submittedName>
        <fullName evidence="1">Uncharacterized protein</fullName>
    </submittedName>
</protein>
<gene>
    <name evidence="1" type="ORF">EGW08_010421</name>
</gene>
<sequence length="205" mass="23636">MVFRAQSRIGVPVYDTWVNSSVQHDDPVRDDFPLACLRLTDYGQCDRHFRSQLLDSWTHVREVRFSLVKDDVEVAYIIFDASHTDMMSWFSQIAIIQSHWSPDILSDTGLEPVTIQGKCDSFSCRRFLIHGTYGLCRYEYFYTFVIDMAYDACNTGNQNWEIFNLTSFPVFIYAPGTGRGSLGIDRGTYDLGQEADVLSVWVKMF</sequence>
<evidence type="ECO:0000313" key="1">
    <source>
        <dbReference type="EMBL" id="RUS81829.1"/>
    </source>
</evidence>
<reference evidence="1 2" key="1">
    <citation type="submission" date="2019-01" db="EMBL/GenBank/DDBJ databases">
        <title>A draft genome assembly of the solar-powered sea slug Elysia chlorotica.</title>
        <authorList>
            <person name="Cai H."/>
            <person name="Li Q."/>
            <person name="Fang X."/>
            <person name="Li J."/>
            <person name="Curtis N.E."/>
            <person name="Altenburger A."/>
            <person name="Shibata T."/>
            <person name="Feng M."/>
            <person name="Maeda T."/>
            <person name="Schwartz J.A."/>
            <person name="Shigenobu S."/>
            <person name="Lundholm N."/>
            <person name="Nishiyama T."/>
            <person name="Yang H."/>
            <person name="Hasebe M."/>
            <person name="Li S."/>
            <person name="Pierce S.K."/>
            <person name="Wang J."/>
        </authorList>
    </citation>
    <scope>NUCLEOTIDE SEQUENCE [LARGE SCALE GENOMIC DNA]</scope>
    <source>
        <strain evidence="1">EC2010</strain>
        <tissue evidence="1">Whole organism of an adult</tissue>
    </source>
</reference>
<accession>A0A3S0ZSQ7</accession>
<organism evidence="1 2">
    <name type="scientific">Elysia chlorotica</name>
    <name type="common">Eastern emerald elysia</name>
    <name type="synonym">Sea slug</name>
    <dbReference type="NCBI Taxonomy" id="188477"/>
    <lineage>
        <taxon>Eukaryota</taxon>
        <taxon>Metazoa</taxon>
        <taxon>Spiralia</taxon>
        <taxon>Lophotrochozoa</taxon>
        <taxon>Mollusca</taxon>
        <taxon>Gastropoda</taxon>
        <taxon>Heterobranchia</taxon>
        <taxon>Euthyneura</taxon>
        <taxon>Panpulmonata</taxon>
        <taxon>Sacoglossa</taxon>
        <taxon>Placobranchoidea</taxon>
        <taxon>Plakobranchidae</taxon>
        <taxon>Elysia</taxon>
    </lineage>
</organism>
<dbReference type="AlphaFoldDB" id="A0A3S0ZSQ7"/>
<name>A0A3S0ZSQ7_ELYCH</name>
<proteinExistence type="predicted"/>
<keyword evidence="2" id="KW-1185">Reference proteome</keyword>
<dbReference type="EMBL" id="RQTK01000319">
    <property type="protein sequence ID" value="RUS81829.1"/>
    <property type="molecule type" value="Genomic_DNA"/>
</dbReference>
<dbReference type="Proteomes" id="UP000271974">
    <property type="component" value="Unassembled WGS sequence"/>
</dbReference>
<evidence type="ECO:0000313" key="2">
    <source>
        <dbReference type="Proteomes" id="UP000271974"/>
    </source>
</evidence>
<dbReference type="OrthoDB" id="6134084at2759"/>